<keyword evidence="5 8" id="KW-1133">Transmembrane helix</keyword>
<keyword evidence="10" id="KW-0012">Acyltransferase</keyword>
<dbReference type="AlphaFoldDB" id="A0A1X7EXD0"/>
<feature type="transmembrane region" description="Helical" evidence="8">
    <location>
        <begin position="117"/>
        <end position="135"/>
    </location>
</feature>
<keyword evidence="4 8" id="KW-0812">Transmembrane</keyword>
<comment type="subcellular location">
    <subcellularLocation>
        <location evidence="1">Cell membrane</location>
        <topology evidence="1">Multi-pass membrane protein</topology>
    </subcellularLocation>
</comment>
<dbReference type="GO" id="GO:0005886">
    <property type="term" value="C:plasma membrane"/>
    <property type="evidence" value="ECO:0007669"/>
    <property type="project" value="UniProtKB-SubCell"/>
</dbReference>
<keyword evidence="6 8" id="KW-0472">Membrane</keyword>
<dbReference type="GO" id="GO:0009246">
    <property type="term" value="P:enterobacterial common antigen biosynthetic process"/>
    <property type="evidence" value="ECO:0007669"/>
    <property type="project" value="TreeGrafter"/>
</dbReference>
<keyword evidence="3" id="KW-1003">Cell membrane</keyword>
<feature type="transmembrane region" description="Helical" evidence="8">
    <location>
        <begin position="307"/>
        <end position="329"/>
    </location>
</feature>
<feature type="transmembrane region" description="Helical" evidence="8">
    <location>
        <begin position="341"/>
        <end position="361"/>
    </location>
</feature>
<evidence type="ECO:0000313" key="10">
    <source>
        <dbReference type="EMBL" id="SMF41413.1"/>
    </source>
</evidence>
<dbReference type="STRING" id="286727.SAMN02982917_2044"/>
<evidence type="ECO:0000259" key="9">
    <source>
        <dbReference type="Pfam" id="PF01757"/>
    </source>
</evidence>
<evidence type="ECO:0000256" key="1">
    <source>
        <dbReference type="ARBA" id="ARBA00004651"/>
    </source>
</evidence>
<feature type="transmembrane region" description="Helical" evidence="8">
    <location>
        <begin position="155"/>
        <end position="174"/>
    </location>
</feature>
<feature type="transmembrane region" description="Helical" evidence="8">
    <location>
        <begin position="274"/>
        <end position="295"/>
    </location>
</feature>
<evidence type="ECO:0000256" key="7">
    <source>
        <dbReference type="SAM" id="MobiDB-lite"/>
    </source>
</evidence>
<organism evidence="10 11">
    <name type="scientific">Azospirillum oryzae</name>
    <dbReference type="NCBI Taxonomy" id="286727"/>
    <lineage>
        <taxon>Bacteria</taxon>
        <taxon>Pseudomonadati</taxon>
        <taxon>Pseudomonadota</taxon>
        <taxon>Alphaproteobacteria</taxon>
        <taxon>Rhodospirillales</taxon>
        <taxon>Azospirillaceae</taxon>
        <taxon>Azospirillum</taxon>
    </lineage>
</organism>
<dbReference type="InterPro" id="IPR002656">
    <property type="entry name" value="Acyl_transf_3_dom"/>
</dbReference>
<dbReference type="Pfam" id="PF01757">
    <property type="entry name" value="Acyl_transf_3"/>
    <property type="match status" value="1"/>
</dbReference>
<evidence type="ECO:0000256" key="8">
    <source>
        <dbReference type="SAM" id="Phobius"/>
    </source>
</evidence>
<dbReference type="PANTHER" id="PTHR40074:SF2">
    <property type="entry name" value="O-ACETYLTRANSFERASE WECH"/>
    <property type="match status" value="1"/>
</dbReference>
<keyword evidence="10" id="KW-0808">Transferase</keyword>
<evidence type="ECO:0000313" key="11">
    <source>
        <dbReference type="Proteomes" id="UP000192936"/>
    </source>
</evidence>
<feature type="region of interest" description="Disordered" evidence="7">
    <location>
        <begin position="1"/>
        <end position="32"/>
    </location>
</feature>
<dbReference type="GO" id="GO:0016413">
    <property type="term" value="F:O-acetyltransferase activity"/>
    <property type="evidence" value="ECO:0007669"/>
    <property type="project" value="TreeGrafter"/>
</dbReference>
<evidence type="ECO:0000256" key="3">
    <source>
        <dbReference type="ARBA" id="ARBA00022475"/>
    </source>
</evidence>
<feature type="transmembrane region" description="Helical" evidence="8">
    <location>
        <begin position="219"/>
        <end position="235"/>
    </location>
</feature>
<feature type="transmembrane region" description="Helical" evidence="8">
    <location>
        <begin position="186"/>
        <end position="207"/>
    </location>
</feature>
<dbReference type="EMBL" id="FXAK01000004">
    <property type="protein sequence ID" value="SMF41413.1"/>
    <property type="molecule type" value="Genomic_DNA"/>
</dbReference>
<proteinExistence type="inferred from homology"/>
<evidence type="ECO:0000256" key="6">
    <source>
        <dbReference type="ARBA" id="ARBA00023136"/>
    </source>
</evidence>
<sequence length="371" mass="39935">MGVLPMPAGLQERQSAEAAVSDAAPERNHQGSYWPGGDSIKVAAMLMVVGIHVISPHFFGQIPATPPDQPFRFDIHWWVATAIDSLCRSSVPLFFMASGALLLPRAEPIGAFLRKRFVAVVVPMAAWSGFYLVWGHQIIHFAGTPPLSALPRQPAFFHLWFLYPLLLSYLAMPLMRAVFAQGGRLVGYALVLWGLAAAWMFAGNLATGNAEPGVLWPDYPYYLGYVLLGGALARLRGSIPLWAAGGLFGLSAAVTLLLTYVWSARLGTASEQFMGYFAPNVAAGAMAAFLALDGLSRRLGRAAQALIRFLGSLSFGVYAVHPVVILYLIGDTRNWFANPSLIALAGIATVVLGSGAIAFVLSRIPLLRRLV</sequence>
<name>A0A1X7EXD0_9PROT</name>
<accession>A0A1X7EXD0</accession>
<protein>
    <submittedName>
        <fullName evidence="10">Surface polysaccharide O-acyltransferase, integral membrane enzyme</fullName>
    </submittedName>
</protein>
<evidence type="ECO:0000256" key="4">
    <source>
        <dbReference type="ARBA" id="ARBA00022692"/>
    </source>
</evidence>
<dbReference type="PANTHER" id="PTHR40074">
    <property type="entry name" value="O-ACETYLTRANSFERASE WECH"/>
    <property type="match status" value="1"/>
</dbReference>
<feature type="domain" description="Acyltransferase 3" evidence="9">
    <location>
        <begin position="38"/>
        <end position="357"/>
    </location>
</feature>
<evidence type="ECO:0000256" key="2">
    <source>
        <dbReference type="ARBA" id="ARBA00007400"/>
    </source>
</evidence>
<reference evidence="10 11" key="1">
    <citation type="submission" date="2017-04" db="EMBL/GenBank/DDBJ databases">
        <authorList>
            <person name="Afonso C.L."/>
            <person name="Miller P.J."/>
            <person name="Scott M.A."/>
            <person name="Spackman E."/>
            <person name="Goraichik I."/>
            <person name="Dimitrov K.M."/>
            <person name="Suarez D.L."/>
            <person name="Swayne D.E."/>
        </authorList>
    </citation>
    <scope>NUCLEOTIDE SEQUENCE [LARGE SCALE GENOMIC DNA]</scope>
    <source>
        <strain evidence="10 11">A2P</strain>
    </source>
</reference>
<comment type="similarity">
    <text evidence="2">Belongs to the acyltransferase 3 family.</text>
</comment>
<dbReference type="Proteomes" id="UP000192936">
    <property type="component" value="Unassembled WGS sequence"/>
</dbReference>
<evidence type="ECO:0000256" key="5">
    <source>
        <dbReference type="ARBA" id="ARBA00022989"/>
    </source>
</evidence>
<gene>
    <name evidence="10" type="ORF">SAMN02982917_2044</name>
</gene>
<feature type="transmembrane region" description="Helical" evidence="8">
    <location>
        <begin position="242"/>
        <end position="262"/>
    </location>
</feature>